<dbReference type="Pfam" id="PF01261">
    <property type="entry name" value="AP_endonuc_2"/>
    <property type="match status" value="1"/>
</dbReference>
<dbReference type="Proteomes" id="UP000626370">
    <property type="component" value="Unassembled WGS sequence"/>
</dbReference>
<feature type="signal peptide" evidence="1">
    <location>
        <begin position="1"/>
        <end position="24"/>
    </location>
</feature>
<feature type="domain" description="Xylose isomerase-like TIM barrel" evidence="2">
    <location>
        <begin position="50"/>
        <end position="272"/>
    </location>
</feature>
<evidence type="ECO:0000256" key="1">
    <source>
        <dbReference type="SAM" id="SignalP"/>
    </source>
</evidence>
<sequence length="284" mass="31943">MKKITSLLSLLVITLFCKSAVANAQQVPPLSVQLWSVKDEIKSDIKGTIKTLADMGFSGVEFANEFGEFTGKPEQLKSYLDSIGIKASGAHVSFESLNEVNFDKTIKLYKALGVDSLVIGWDTRAWHPQGIFEIVRLLNQLSKKLAPLNMQIGFHNHDHEFDTFNNSTYWDYLAKHTSYDVILQMDVGWVTYAGKDPIEYVKKYSGRTLSTHYKVQLPEGTKGKLPIIGKDTIDWLNLLKANMSHGATKWIIVEQEDYPNGLTPLQAVAESKKGLDKYIKQLTQ</sequence>
<gene>
    <name evidence="3" type="ORF">GCM10011501_33620</name>
</gene>
<dbReference type="RefSeq" id="WP_189379425.1">
    <property type="nucleotide sequence ID" value="NZ_BNAH01000017.1"/>
</dbReference>
<dbReference type="Gene3D" id="3.20.20.150">
    <property type="entry name" value="Divalent-metal-dependent TIM barrel enzymes"/>
    <property type="match status" value="1"/>
</dbReference>
<organism evidence="3 4">
    <name type="scientific">Thalassotalea profundi</name>
    <dbReference type="NCBI Taxonomy" id="2036687"/>
    <lineage>
        <taxon>Bacteria</taxon>
        <taxon>Pseudomonadati</taxon>
        <taxon>Pseudomonadota</taxon>
        <taxon>Gammaproteobacteria</taxon>
        <taxon>Alteromonadales</taxon>
        <taxon>Colwelliaceae</taxon>
        <taxon>Thalassotalea</taxon>
    </lineage>
</organism>
<accession>A0ABQ3J5B8</accession>
<reference evidence="4" key="1">
    <citation type="journal article" date="2019" name="Int. J. Syst. Evol. Microbiol.">
        <title>The Global Catalogue of Microorganisms (GCM) 10K type strain sequencing project: providing services to taxonomists for standard genome sequencing and annotation.</title>
        <authorList>
            <consortium name="The Broad Institute Genomics Platform"/>
            <consortium name="The Broad Institute Genome Sequencing Center for Infectious Disease"/>
            <person name="Wu L."/>
            <person name="Ma J."/>
        </authorList>
    </citation>
    <scope>NUCLEOTIDE SEQUENCE [LARGE SCALE GENOMIC DNA]</scope>
    <source>
        <strain evidence="4">CGMCC 1.15922</strain>
    </source>
</reference>
<dbReference type="PANTHER" id="PTHR12110:SF41">
    <property type="entry name" value="INOSOSE DEHYDRATASE"/>
    <property type="match status" value="1"/>
</dbReference>
<dbReference type="PANTHER" id="PTHR12110">
    <property type="entry name" value="HYDROXYPYRUVATE ISOMERASE"/>
    <property type="match status" value="1"/>
</dbReference>
<dbReference type="InterPro" id="IPR013022">
    <property type="entry name" value="Xyl_isomerase-like_TIM-brl"/>
</dbReference>
<evidence type="ECO:0000313" key="3">
    <source>
        <dbReference type="EMBL" id="GHF01391.1"/>
    </source>
</evidence>
<comment type="caution">
    <text evidence="3">The sequence shown here is derived from an EMBL/GenBank/DDBJ whole genome shotgun (WGS) entry which is preliminary data.</text>
</comment>
<evidence type="ECO:0000313" key="4">
    <source>
        <dbReference type="Proteomes" id="UP000626370"/>
    </source>
</evidence>
<keyword evidence="4" id="KW-1185">Reference proteome</keyword>
<dbReference type="InterPro" id="IPR050312">
    <property type="entry name" value="IolE/XylAMocC-like"/>
</dbReference>
<dbReference type="GO" id="GO:0016853">
    <property type="term" value="F:isomerase activity"/>
    <property type="evidence" value="ECO:0007669"/>
    <property type="project" value="UniProtKB-KW"/>
</dbReference>
<dbReference type="SUPFAM" id="SSF51658">
    <property type="entry name" value="Xylose isomerase-like"/>
    <property type="match status" value="1"/>
</dbReference>
<dbReference type="EMBL" id="BNAH01000017">
    <property type="protein sequence ID" value="GHF01391.1"/>
    <property type="molecule type" value="Genomic_DNA"/>
</dbReference>
<protein>
    <submittedName>
        <fullName evidence="3">Sugar phosphate isomerase</fullName>
    </submittedName>
</protein>
<dbReference type="InterPro" id="IPR036237">
    <property type="entry name" value="Xyl_isomerase-like_sf"/>
</dbReference>
<feature type="chain" id="PRO_5045904825" evidence="1">
    <location>
        <begin position="25"/>
        <end position="284"/>
    </location>
</feature>
<proteinExistence type="predicted"/>
<name>A0ABQ3J5B8_9GAMM</name>
<keyword evidence="1" id="KW-0732">Signal</keyword>
<keyword evidence="3" id="KW-0413">Isomerase</keyword>
<evidence type="ECO:0000259" key="2">
    <source>
        <dbReference type="Pfam" id="PF01261"/>
    </source>
</evidence>